<evidence type="ECO:0000313" key="1">
    <source>
        <dbReference type="EMBL" id="JAS64004.1"/>
    </source>
</evidence>
<feature type="non-terminal residue" evidence="1">
    <location>
        <position position="137"/>
    </location>
</feature>
<sequence length="137" mass="14975">GGRKGRHVQTVTVNVVVVVTVVMVRSRTGVRVVETARTAVCYAAIAPQMLQHDAGPGLRLLLMRSSSRSIMLPRSPRGHPDLLNSSIRKSYKLDTLHFTLTQTPICNGTRGVETTHHSTTNAYPCITRTSSQTVPRS</sequence>
<feature type="non-terminal residue" evidence="1">
    <location>
        <position position="1"/>
    </location>
</feature>
<dbReference type="AlphaFoldDB" id="A0A1B6GNJ9"/>
<reference evidence="1" key="1">
    <citation type="submission" date="2015-11" db="EMBL/GenBank/DDBJ databases">
        <title>De novo transcriptome assembly of four potential Pierce s Disease insect vectors from Arizona vineyards.</title>
        <authorList>
            <person name="Tassone E.E."/>
        </authorList>
    </citation>
    <scope>NUCLEOTIDE SEQUENCE</scope>
</reference>
<proteinExistence type="predicted"/>
<accession>A0A1B6GNJ9</accession>
<protein>
    <submittedName>
        <fullName evidence="1">Uncharacterized protein</fullName>
    </submittedName>
</protein>
<name>A0A1B6GNJ9_9HEMI</name>
<organism evidence="1">
    <name type="scientific">Cuerna arida</name>
    <dbReference type="NCBI Taxonomy" id="1464854"/>
    <lineage>
        <taxon>Eukaryota</taxon>
        <taxon>Metazoa</taxon>
        <taxon>Ecdysozoa</taxon>
        <taxon>Arthropoda</taxon>
        <taxon>Hexapoda</taxon>
        <taxon>Insecta</taxon>
        <taxon>Pterygota</taxon>
        <taxon>Neoptera</taxon>
        <taxon>Paraneoptera</taxon>
        <taxon>Hemiptera</taxon>
        <taxon>Auchenorrhyncha</taxon>
        <taxon>Membracoidea</taxon>
        <taxon>Cicadellidae</taxon>
        <taxon>Cicadellinae</taxon>
        <taxon>Proconiini</taxon>
        <taxon>Cuerna</taxon>
    </lineage>
</organism>
<dbReference type="EMBL" id="GECZ01005765">
    <property type="protein sequence ID" value="JAS64004.1"/>
    <property type="molecule type" value="Transcribed_RNA"/>
</dbReference>
<gene>
    <name evidence="1" type="ORF">g.1538</name>
</gene>